<gene>
    <name evidence="3" type="ORF">P0Y56_16290</name>
</gene>
<proteinExistence type="predicted"/>
<dbReference type="AlphaFoldDB" id="A0AAJ5X6I8"/>
<evidence type="ECO:0000256" key="1">
    <source>
        <dbReference type="SAM" id="SignalP"/>
    </source>
</evidence>
<organism evidence="3 4">
    <name type="scientific">Candidatus Andeanibacterium colombiense</name>
    <dbReference type="NCBI Taxonomy" id="3121345"/>
    <lineage>
        <taxon>Bacteria</taxon>
        <taxon>Pseudomonadati</taxon>
        <taxon>Pseudomonadota</taxon>
        <taxon>Alphaproteobacteria</taxon>
        <taxon>Sphingomonadales</taxon>
        <taxon>Sphingomonadaceae</taxon>
        <taxon>Candidatus Andeanibacterium</taxon>
    </lineage>
</organism>
<dbReference type="SUPFAM" id="SSF103515">
    <property type="entry name" value="Autotransporter"/>
    <property type="match status" value="1"/>
</dbReference>
<dbReference type="PROSITE" id="PS51208">
    <property type="entry name" value="AUTOTRANSPORTER"/>
    <property type="match status" value="1"/>
</dbReference>
<name>A0AAJ5X6I8_9SPHN</name>
<feature type="signal peptide" evidence="1">
    <location>
        <begin position="1"/>
        <end position="25"/>
    </location>
</feature>
<feature type="chain" id="PRO_5042568549" evidence="1">
    <location>
        <begin position="26"/>
        <end position="1061"/>
    </location>
</feature>
<dbReference type="InterPro" id="IPR036709">
    <property type="entry name" value="Autotransporte_beta_dom_sf"/>
</dbReference>
<dbReference type="InterPro" id="IPR005546">
    <property type="entry name" value="Autotransporte_beta"/>
</dbReference>
<dbReference type="KEGG" id="acob:P0Y56_16290"/>
<dbReference type="EMBL" id="CP119316">
    <property type="protein sequence ID" value="WEK46546.1"/>
    <property type="molecule type" value="Genomic_DNA"/>
</dbReference>
<evidence type="ECO:0000259" key="2">
    <source>
        <dbReference type="PROSITE" id="PS51208"/>
    </source>
</evidence>
<feature type="domain" description="Autotransporter" evidence="2">
    <location>
        <begin position="776"/>
        <end position="1061"/>
    </location>
</feature>
<protein>
    <submittedName>
        <fullName evidence="3">Autotransporter outer membrane beta-barrel domain-containing protein</fullName>
    </submittedName>
</protein>
<sequence>MFQTFRTRALVSTVLTATMATAALADTTISADRTIPVSTSTAGNVTITDDTVLKVTGSTPITIDSSNTVTIDDEDGVVQADDADGRAGILVHDGTDFGIVNDGSILVTEDFVPEDSDSNSIPDDAIAEASGRYGIHVLSGSPTTGSIDNEGTITVEGLNSYGIAIDSQFTGDLVNGDEAAITVTGDYSKAISVQQAFDGDITLEGTITAVGKGTQVLDVAGDVSGTITIQGSLTKAVSFVNDDGTTMTLSRAALREVDPAVTIAGNVDGGILIANRPYDLDSSSTDEDNDGVADADEAAGAILSYGESPALVIGGATDTTIGAATGRDGDFSLVVDGSVQASGYYSGFEATAVVIGGQGGDVTLTKGIGVSGTIQATTNDYIATALLINAGSTVENLYVSGMIRANVSSTGEANVTAVKDLSGTLKTIDNTGYIYANGAAEDTTVALDLSHNTSGVTITQYLNDIDAAAKADEEEDADYDPDNPTIYAQITGDILLGTGNDVFDISTGSVNGDTYFNNGNDSLSLSDDAVYVGDVHSGAGDFTMSMSGTSKFTGTLDVAGEAAQLTIADSAKFSGGIANGANLSVAVTGGIMEAADGETLSFDTLNVGADGAIAVVLNGDDKTSSSFNVNTATFAEGSKVYVGVTSLADVDGTYTILTANSLTGEPTLDLSSEVALPLLYTGTLDVEDDTITLDIHRRTAEELGLTRPQGQAFEATIAAAIQNSYLQSSLLEAEDIDTLATQLNGLLPDYSGGVFDFVTRSSRLAAAHLLDTGTTYNVSPVGAWLQPVYFTGSKDAGETAGFKNKGWGITGGFERGTGIGYFGLSLAYTQGSTDNGDLQSIDEHFLELAGSWRVKKGALTAFARVSGAKASMSSTRTFTGTVSDTDFTYSSTGDWSGWLLSGMAGASYDFKLGDRFSLRPKAVVDYFRLKENGYDESGSDAIDLSVADRTSSSVAATTTMTLAYRLGSAERDETPFTLEMEGGYRSVLQSRLGATTAYFLEGDDEDGTAFTLTPDALKGGWTSQVRLLAGGYDFTWQLAAGVEQTQGGLDKSVRAGMSIAF</sequence>
<dbReference type="SMART" id="SM00869">
    <property type="entry name" value="Autotransporter"/>
    <property type="match status" value="1"/>
</dbReference>
<keyword evidence="1" id="KW-0732">Signal</keyword>
<dbReference type="Gene3D" id="2.40.128.130">
    <property type="entry name" value="Autotransporter beta-domain"/>
    <property type="match status" value="1"/>
</dbReference>
<dbReference type="Proteomes" id="UP001218362">
    <property type="component" value="Chromosome"/>
</dbReference>
<reference evidence="3" key="1">
    <citation type="submission" date="2023-03" db="EMBL/GenBank/DDBJ databases">
        <title>Andean soil-derived lignocellulolytic bacterial consortium as a source of novel taxa and putative plastic-active enzymes.</title>
        <authorList>
            <person name="Diaz-Garcia L."/>
            <person name="Chuvochina M."/>
            <person name="Feuerriegel G."/>
            <person name="Bunk B."/>
            <person name="Sproer C."/>
            <person name="Streit W.R."/>
            <person name="Rodriguez L.M."/>
            <person name="Overmann J."/>
            <person name="Jimenez D.J."/>
        </authorList>
    </citation>
    <scope>NUCLEOTIDE SEQUENCE</scope>
    <source>
        <strain evidence="3">MAG 26</strain>
    </source>
</reference>
<evidence type="ECO:0000313" key="3">
    <source>
        <dbReference type="EMBL" id="WEK46546.1"/>
    </source>
</evidence>
<dbReference type="Pfam" id="PF03797">
    <property type="entry name" value="Autotransporter"/>
    <property type="match status" value="1"/>
</dbReference>
<evidence type="ECO:0000313" key="4">
    <source>
        <dbReference type="Proteomes" id="UP001218362"/>
    </source>
</evidence>
<accession>A0AAJ5X6I8</accession>